<dbReference type="AlphaFoldDB" id="A0A8B6M9P1"/>
<comment type="caution">
    <text evidence="2">The sequence shown here is derived from an EMBL/GenBank/DDBJ whole genome shotgun (WGS) entry which is preliminary data.</text>
</comment>
<keyword evidence="3" id="KW-1185">Reference proteome</keyword>
<organism evidence="2 3">
    <name type="scientific">Methylocella tundrae</name>
    <dbReference type="NCBI Taxonomy" id="227605"/>
    <lineage>
        <taxon>Bacteria</taxon>
        <taxon>Pseudomonadati</taxon>
        <taxon>Pseudomonadota</taxon>
        <taxon>Alphaproteobacteria</taxon>
        <taxon>Hyphomicrobiales</taxon>
        <taxon>Beijerinckiaceae</taxon>
        <taxon>Methylocella</taxon>
    </lineage>
</organism>
<gene>
    <name evidence="2" type="ORF">MPC4_420009</name>
</gene>
<dbReference type="EMBL" id="CABFMQ020000101">
    <property type="protein sequence ID" value="VTZ51644.1"/>
    <property type="molecule type" value="Genomic_DNA"/>
</dbReference>
<protein>
    <submittedName>
        <fullName evidence="2">Uncharacterized protein</fullName>
    </submittedName>
</protein>
<feature type="compositionally biased region" description="Low complexity" evidence="1">
    <location>
        <begin position="199"/>
        <end position="218"/>
    </location>
</feature>
<sequence>MRARTLQALQFEGYSGHGEVTILSDGAEIMKRLPRALPKPTTHIIDWFHLAMKIRPMQQIADHMVGSRTILCGILAVIDEEIAALKWKLWHGQVERAICALEKIIADMDTLGRQGDLSATRLNSLGQQLLTYIRSNRIALVDYGARYSAGRRISTSLAESAVNSLVAKRMAKSQQMRWSPSGAHLISSHAAGSSGYGERQSTTTAPAQARPASAASPPDLSTNPTFAQSRLNPRVFTAVFDNTKRFSHSIREFEL</sequence>
<evidence type="ECO:0000313" key="3">
    <source>
        <dbReference type="Proteomes" id="UP000485880"/>
    </source>
</evidence>
<dbReference type="Proteomes" id="UP000485880">
    <property type="component" value="Unassembled WGS sequence"/>
</dbReference>
<reference evidence="2 3" key="1">
    <citation type="submission" date="2019-05" db="EMBL/GenBank/DDBJ databases">
        <authorList>
            <person name="Farhan Ul Haque M."/>
        </authorList>
    </citation>
    <scope>NUCLEOTIDE SEQUENCE [LARGE SCALE GENOMIC DNA]</scope>
    <source>
        <strain evidence="2">2</strain>
    </source>
</reference>
<evidence type="ECO:0000313" key="2">
    <source>
        <dbReference type="EMBL" id="VTZ51644.1"/>
    </source>
</evidence>
<name>A0A8B6M9P1_METTU</name>
<evidence type="ECO:0000256" key="1">
    <source>
        <dbReference type="SAM" id="MobiDB-lite"/>
    </source>
</evidence>
<proteinExistence type="predicted"/>
<feature type="region of interest" description="Disordered" evidence="1">
    <location>
        <begin position="189"/>
        <end position="227"/>
    </location>
</feature>
<accession>A0A8B6M9P1</accession>